<comment type="caution">
    <text evidence="4">The sequence shown here is derived from an EMBL/GenBank/DDBJ whole genome shotgun (WGS) entry which is preliminary data.</text>
</comment>
<keyword evidence="1" id="KW-0479">Metal-binding</keyword>
<gene>
    <name evidence="4" type="ORF">TEOVI_000771600</name>
</gene>
<keyword evidence="1" id="KW-0863">Zinc-finger</keyword>
<dbReference type="AlphaFoldDB" id="A0A1G4I6B9"/>
<dbReference type="VEuPathDB" id="TriTrypDB:TEOVI_000771600"/>
<keyword evidence="1" id="KW-0862">Zinc</keyword>
<evidence type="ECO:0000256" key="2">
    <source>
        <dbReference type="SAM" id="MobiDB-lite"/>
    </source>
</evidence>
<dbReference type="EMBL" id="CZPT02000733">
    <property type="protein sequence ID" value="SCU67373.1"/>
    <property type="molecule type" value="Genomic_DNA"/>
</dbReference>
<organism evidence="4 5">
    <name type="scientific">Trypanosoma equiperdum</name>
    <dbReference type="NCBI Taxonomy" id="5694"/>
    <lineage>
        <taxon>Eukaryota</taxon>
        <taxon>Discoba</taxon>
        <taxon>Euglenozoa</taxon>
        <taxon>Kinetoplastea</taxon>
        <taxon>Metakinetoplastina</taxon>
        <taxon>Trypanosomatida</taxon>
        <taxon>Trypanosomatidae</taxon>
        <taxon>Trypanosoma</taxon>
    </lineage>
</organism>
<reference evidence="4" key="1">
    <citation type="submission" date="2016-09" db="EMBL/GenBank/DDBJ databases">
        <authorList>
            <person name="Hebert L."/>
            <person name="Moumen B."/>
        </authorList>
    </citation>
    <scope>NUCLEOTIDE SEQUENCE [LARGE SCALE GENOMIC DNA]</scope>
    <source>
        <strain evidence="4">OVI</strain>
    </source>
</reference>
<evidence type="ECO:0000313" key="4">
    <source>
        <dbReference type="EMBL" id="SCU67373.1"/>
    </source>
</evidence>
<feature type="compositionally biased region" description="Basic and acidic residues" evidence="2">
    <location>
        <begin position="94"/>
        <end position="111"/>
    </location>
</feature>
<dbReference type="Pfam" id="PF15801">
    <property type="entry name" value="zf-C6H2"/>
    <property type="match status" value="1"/>
</dbReference>
<comment type="similarity">
    <text evidence="1">Belongs to the peptidase M24A family. Methionine aminopeptidase type 1 subfamily.</text>
</comment>
<evidence type="ECO:0000259" key="3">
    <source>
        <dbReference type="PROSITE" id="PS52013"/>
    </source>
</evidence>
<sequence>MQRQCDGCNESASSFQCPLCQAELITDRGFFCGQECFAKNWLQHRRTFHKSGVVRAKQPRGATTGNEGDTANGNSAAATNGDETQLRKKKRKGEKIPGREQEENKKDDKLPARPVVGPWTPLPRGDDEGRVEPQLLPGVPRAIIGGASSERSVAFWSAAHAAASHIVTELLHKPQLRDEADSEPLKVLVITADALGAHAMAWACRCSGLGHLMQLVVKSIEASSPEVVPFNYFGGERRVVITTQEIVGNLCDGSAAAWFSTPNNLLVTLPGVKDAGKFQSVHMRALFFLYSRETGESMREELPGEEEEEITHFVKPLLHVPVQLHSLFDASGVTNTNQGEKGDDEKKTKKARLFRFDNNVSTSLARGDLRGALQHLVRLYSTERSAFEEVLANSFLASLGAASVAHAHHVLAYVLRELVDHSSRFKASQGATLKDMAIRALTRVIGLIQPIVAEDGTQHCNTTAAASAESGSTVDGFKDNAHSGEGDATECKFPPPSEFERKKYFNHYSSAPNLALQATLCYLYPYTTVGVIDAWGAAWGVKKTLKGPEALIQMDKARKDAVLRLEGRYGTKLGPSFAKYLVVLMHFLYDAVAGYSLAVEDVEKRTLWSLTLQSDVGPLRSFLSNCFLLQEGKPALKKKPTLSARKTTPSADELRELRRMLPVRTGSVVRESVSLPWVDLPIVMNRELRVKQLQQQAVEEILMAMPRKPRPMYIGDVGNLVGRWFRFNARFDGVLGVSLMDFLIQHPEAFRVVGDLVTRRTAGTCNSVPIRFKDDSGDDDDDDNEEPDKSRRAKDRALLTGAKSGSKGGSGKELSARARKKAAAKEFNKSRFNRNYKPLDPSAKVPGYVRHAPRKVKGRGRKANKRNTKRG</sequence>
<dbReference type="RefSeq" id="XP_067078699.1">
    <property type="nucleotide sequence ID" value="XM_067222598.1"/>
</dbReference>
<feature type="region of interest" description="Disordered" evidence="2">
    <location>
        <begin position="767"/>
        <end position="871"/>
    </location>
</feature>
<dbReference type="GeneID" id="92381650"/>
<accession>A0A1G4I6B9</accession>
<protein>
    <recommendedName>
        <fullName evidence="3">C6H2-type domain-containing protein</fullName>
    </recommendedName>
</protein>
<dbReference type="InterPro" id="IPR031615">
    <property type="entry name" value="Zfn-C6H2"/>
</dbReference>
<feature type="compositionally biased region" description="Basic residues" evidence="2">
    <location>
        <begin position="851"/>
        <end position="871"/>
    </location>
</feature>
<dbReference type="GO" id="GO:0008270">
    <property type="term" value="F:zinc ion binding"/>
    <property type="evidence" value="ECO:0007669"/>
    <property type="project" value="UniProtKB-KW"/>
</dbReference>
<feature type="domain" description="C6H2-type" evidence="3">
    <location>
        <begin position="2"/>
        <end position="56"/>
    </location>
</feature>
<dbReference type="PROSITE" id="PS52013">
    <property type="entry name" value="ZF_C6H2"/>
    <property type="match status" value="1"/>
</dbReference>
<name>A0A1G4I6B9_TRYEQ</name>
<feature type="region of interest" description="Disordered" evidence="2">
    <location>
        <begin position="52"/>
        <end position="128"/>
    </location>
</feature>
<dbReference type="Proteomes" id="UP000195570">
    <property type="component" value="Unassembled WGS sequence"/>
</dbReference>
<feature type="compositionally biased region" description="Low complexity" evidence="2">
    <location>
        <begin position="68"/>
        <end position="82"/>
    </location>
</feature>
<evidence type="ECO:0000256" key="1">
    <source>
        <dbReference type="PROSITE-ProRule" id="PRU01357"/>
    </source>
</evidence>
<keyword evidence="5" id="KW-1185">Reference proteome</keyword>
<proteinExistence type="inferred from homology"/>
<feature type="compositionally biased region" description="Acidic residues" evidence="2">
    <location>
        <begin position="776"/>
        <end position="786"/>
    </location>
</feature>
<evidence type="ECO:0000313" key="5">
    <source>
        <dbReference type="Proteomes" id="UP000195570"/>
    </source>
</evidence>